<gene>
    <name evidence="3" type="ORF">T310_8007</name>
</gene>
<dbReference type="Gene3D" id="3.40.50.10490">
    <property type="entry name" value="Glucose-6-phosphate isomerase like protein, domain 1"/>
    <property type="match status" value="1"/>
</dbReference>
<dbReference type="Proteomes" id="UP000053958">
    <property type="component" value="Unassembled WGS sequence"/>
</dbReference>
<dbReference type="PROSITE" id="PS51464">
    <property type="entry name" value="SIS"/>
    <property type="match status" value="1"/>
</dbReference>
<dbReference type="GO" id="GO:0097367">
    <property type="term" value="F:carbohydrate derivative binding"/>
    <property type="evidence" value="ECO:0007669"/>
    <property type="project" value="InterPro"/>
</dbReference>
<dbReference type="PANTHER" id="PTHR38418">
    <property type="entry name" value="SUGAR ISOMERASE, KPSF/GUTQ (AFU_ORTHOLOGUE AFUA_6G08860)"/>
    <property type="match status" value="1"/>
</dbReference>
<feature type="region of interest" description="Disordered" evidence="1">
    <location>
        <begin position="1"/>
        <end position="27"/>
    </location>
</feature>
<name>A0A0F4YKB3_RASE3</name>
<dbReference type="AlphaFoldDB" id="A0A0F4YKB3"/>
<dbReference type="GeneID" id="25320272"/>
<dbReference type="RefSeq" id="XP_013324660.1">
    <property type="nucleotide sequence ID" value="XM_013469206.1"/>
</dbReference>
<keyword evidence="4" id="KW-1185">Reference proteome</keyword>
<dbReference type="InterPro" id="IPR046348">
    <property type="entry name" value="SIS_dom_sf"/>
</dbReference>
<dbReference type="EMBL" id="LASV01000507">
    <property type="protein sequence ID" value="KKA18048.1"/>
    <property type="molecule type" value="Genomic_DNA"/>
</dbReference>
<dbReference type="InterPro" id="IPR001347">
    <property type="entry name" value="SIS_dom"/>
</dbReference>
<dbReference type="CDD" id="cd05014">
    <property type="entry name" value="SIS_Kpsf"/>
    <property type="match status" value="1"/>
</dbReference>
<feature type="domain" description="SIS" evidence="2">
    <location>
        <begin position="71"/>
        <end position="221"/>
    </location>
</feature>
<dbReference type="OrthoDB" id="1872003at2759"/>
<sequence>MLENIPSLEQHSADDTMNGQGQEQMNDAPDKSLATALHVISTEREALANLESLYQTNALAQENISRAVSQIVKSIKCGGKLVVCGVGKSGKIGRKLEATMNSMGIYSVFLHPTEALHGDLGMIRPIDTLLLISFSGRTPELLLLLPHIPQTVPVIAITAHMHPSTCPILSYHRSDMTILLPAPVHVDEETSFGVSAPTTSTTVALALGDALALATARSLHTTPGRGPAEVISDLAVSADKIPTVVAAAHQQVRVLDILLTALQHPAAQSWVKLSPTEIIPPARVRALAQEQAGKVDAKLTDLDLPSPISVSAERWFRVSASSPVEDVRRWVADAMKASPSPVVIGVMDDYPCAAEEADKQQEEKFLGFVCGEDLCASSSS</sequence>
<evidence type="ECO:0000256" key="1">
    <source>
        <dbReference type="SAM" id="MobiDB-lite"/>
    </source>
</evidence>
<keyword evidence="3" id="KW-0413">Isomerase</keyword>
<organism evidence="3 4">
    <name type="scientific">Rasamsonia emersonii (strain ATCC 16479 / CBS 393.64 / IMI 116815)</name>
    <dbReference type="NCBI Taxonomy" id="1408163"/>
    <lineage>
        <taxon>Eukaryota</taxon>
        <taxon>Fungi</taxon>
        <taxon>Dikarya</taxon>
        <taxon>Ascomycota</taxon>
        <taxon>Pezizomycotina</taxon>
        <taxon>Eurotiomycetes</taxon>
        <taxon>Eurotiomycetidae</taxon>
        <taxon>Eurotiales</taxon>
        <taxon>Trichocomaceae</taxon>
        <taxon>Rasamsonia</taxon>
    </lineage>
</organism>
<evidence type="ECO:0000313" key="4">
    <source>
        <dbReference type="Proteomes" id="UP000053958"/>
    </source>
</evidence>
<dbReference type="GO" id="GO:0016853">
    <property type="term" value="F:isomerase activity"/>
    <property type="evidence" value="ECO:0007669"/>
    <property type="project" value="UniProtKB-KW"/>
</dbReference>
<dbReference type="GO" id="GO:1901135">
    <property type="term" value="P:carbohydrate derivative metabolic process"/>
    <property type="evidence" value="ECO:0007669"/>
    <property type="project" value="InterPro"/>
</dbReference>
<protein>
    <submittedName>
        <fullName evidence="3">Sugar isomerase, KpsF/GutQ</fullName>
    </submittedName>
</protein>
<feature type="compositionally biased region" description="Polar residues" evidence="1">
    <location>
        <begin position="7"/>
        <end position="25"/>
    </location>
</feature>
<dbReference type="Pfam" id="PF01380">
    <property type="entry name" value="SIS"/>
    <property type="match status" value="1"/>
</dbReference>
<dbReference type="PANTHER" id="PTHR38418:SF2">
    <property type="entry name" value="SUGAR ISOMERASE, KPSF_GUTQ (AFU_ORTHOLOGUE AFUA_6G08860)"/>
    <property type="match status" value="1"/>
</dbReference>
<evidence type="ECO:0000259" key="2">
    <source>
        <dbReference type="PROSITE" id="PS51464"/>
    </source>
</evidence>
<evidence type="ECO:0000313" key="3">
    <source>
        <dbReference type="EMBL" id="KKA18048.1"/>
    </source>
</evidence>
<proteinExistence type="predicted"/>
<accession>A0A0F4YKB3</accession>
<dbReference type="InterPro" id="IPR035474">
    <property type="entry name" value="SIS_Kpsf"/>
</dbReference>
<reference evidence="3 4" key="1">
    <citation type="submission" date="2015-04" db="EMBL/GenBank/DDBJ databases">
        <authorList>
            <person name="Heijne W.H."/>
            <person name="Fedorova N.D."/>
            <person name="Nierman W.C."/>
            <person name="Vollebregt A.W."/>
            <person name="Zhao Z."/>
            <person name="Wu L."/>
            <person name="Kumar M."/>
            <person name="Stam H."/>
            <person name="van den Berg M.A."/>
            <person name="Pel H.J."/>
        </authorList>
    </citation>
    <scope>NUCLEOTIDE SEQUENCE [LARGE SCALE GENOMIC DNA]</scope>
    <source>
        <strain evidence="3 4">CBS 393.64</strain>
    </source>
</reference>
<comment type="caution">
    <text evidence="3">The sequence shown here is derived from an EMBL/GenBank/DDBJ whole genome shotgun (WGS) entry which is preliminary data.</text>
</comment>
<dbReference type="STRING" id="1408163.A0A0F4YKB3"/>
<dbReference type="SUPFAM" id="SSF53697">
    <property type="entry name" value="SIS domain"/>
    <property type="match status" value="1"/>
</dbReference>